<comment type="caution">
    <text evidence="2">The sequence shown here is derived from an EMBL/GenBank/DDBJ whole genome shotgun (WGS) entry which is preliminary data.</text>
</comment>
<dbReference type="Proteomes" id="UP000265515">
    <property type="component" value="Unassembled WGS sequence"/>
</dbReference>
<gene>
    <name evidence="2" type="ORF">CBR_g8604</name>
</gene>
<dbReference type="AlphaFoldDB" id="A0A388JS90"/>
<dbReference type="CDD" id="cd01650">
    <property type="entry name" value="RT_nLTR_like"/>
    <property type="match status" value="1"/>
</dbReference>
<dbReference type="Gramene" id="GBG60582">
    <property type="protein sequence ID" value="GBG60582"/>
    <property type="gene ID" value="CBR_g8604"/>
</dbReference>
<dbReference type="PANTHER" id="PTHR31635">
    <property type="entry name" value="REVERSE TRANSCRIPTASE DOMAIN-CONTAINING PROTEIN-RELATED"/>
    <property type="match status" value="1"/>
</dbReference>
<evidence type="ECO:0000259" key="1">
    <source>
        <dbReference type="PROSITE" id="PS50878"/>
    </source>
</evidence>
<dbReference type="EMBL" id="BFEA01000012">
    <property type="protein sequence ID" value="GBG60582.1"/>
    <property type="molecule type" value="Genomic_DNA"/>
</dbReference>
<dbReference type="STRING" id="69332.A0A388JS90"/>
<organism evidence="2 3">
    <name type="scientific">Chara braunii</name>
    <name type="common">Braun's stonewort</name>
    <dbReference type="NCBI Taxonomy" id="69332"/>
    <lineage>
        <taxon>Eukaryota</taxon>
        <taxon>Viridiplantae</taxon>
        <taxon>Streptophyta</taxon>
        <taxon>Charophyceae</taxon>
        <taxon>Charales</taxon>
        <taxon>Characeae</taxon>
        <taxon>Chara</taxon>
    </lineage>
</organism>
<dbReference type="InterPro" id="IPR043502">
    <property type="entry name" value="DNA/RNA_pol_sf"/>
</dbReference>
<dbReference type="Pfam" id="PF00078">
    <property type="entry name" value="RVT_1"/>
    <property type="match status" value="1"/>
</dbReference>
<feature type="domain" description="Reverse transcriptase" evidence="1">
    <location>
        <begin position="238"/>
        <end position="505"/>
    </location>
</feature>
<evidence type="ECO:0000313" key="3">
    <source>
        <dbReference type="Proteomes" id="UP000265515"/>
    </source>
</evidence>
<name>A0A388JS90_CHABU</name>
<reference evidence="2 3" key="1">
    <citation type="journal article" date="2018" name="Cell">
        <title>The Chara Genome: Secondary Complexity and Implications for Plant Terrestrialization.</title>
        <authorList>
            <person name="Nishiyama T."/>
            <person name="Sakayama H."/>
            <person name="Vries J.D."/>
            <person name="Buschmann H."/>
            <person name="Saint-Marcoux D."/>
            <person name="Ullrich K.K."/>
            <person name="Haas F.B."/>
            <person name="Vanderstraeten L."/>
            <person name="Becker D."/>
            <person name="Lang D."/>
            <person name="Vosolsobe S."/>
            <person name="Rombauts S."/>
            <person name="Wilhelmsson P.K.I."/>
            <person name="Janitza P."/>
            <person name="Kern R."/>
            <person name="Heyl A."/>
            <person name="Rumpler F."/>
            <person name="Villalobos L.I.A.C."/>
            <person name="Clay J.M."/>
            <person name="Skokan R."/>
            <person name="Toyoda A."/>
            <person name="Suzuki Y."/>
            <person name="Kagoshima H."/>
            <person name="Schijlen E."/>
            <person name="Tajeshwar N."/>
            <person name="Catarino B."/>
            <person name="Hetherington A.J."/>
            <person name="Saltykova A."/>
            <person name="Bonnot C."/>
            <person name="Breuninger H."/>
            <person name="Symeonidi A."/>
            <person name="Radhakrishnan G.V."/>
            <person name="Van Nieuwerburgh F."/>
            <person name="Deforce D."/>
            <person name="Chang C."/>
            <person name="Karol K.G."/>
            <person name="Hedrich R."/>
            <person name="Ulvskov P."/>
            <person name="Glockner G."/>
            <person name="Delwiche C.F."/>
            <person name="Petrasek J."/>
            <person name="Van de Peer Y."/>
            <person name="Friml J."/>
            <person name="Beilby M."/>
            <person name="Dolan L."/>
            <person name="Kohara Y."/>
            <person name="Sugano S."/>
            <person name="Fujiyama A."/>
            <person name="Delaux P.-M."/>
            <person name="Quint M."/>
            <person name="TheiBen G."/>
            <person name="Hagemann M."/>
            <person name="Harholt J."/>
            <person name="Dunand C."/>
            <person name="Zachgo S."/>
            <person name="Langdale J."/>
            <person name="Maumus F."/>
            <person name="Straeten D.V.D."/>
            <person name="Gould S.B."/>
            <person name="Rensing S.A."/>
        </authorList>
    </citation>
    <scope>NUCLEOTIDE SEQUENCE [LARGE SCALE GENOMIC DNA]</scope>
    <source>
        <strain evidence="2 3">S276</strain>
    </source>
</reference>
<sequence length="1099" mass="127334">MNRWESAKNYFADPAEWLDGGLAIVSGILDVCSRILAKERNVKEAECRKRVEEAEARIEGHPISAMVWAAERERRMGEWDKIQQDKQKRWAGLLREKGIECHDQITKETFQKLQPRRTQQQTVELRHPFDCNAPNAATATGMLHYAKLYYEDILTTRRPQEDPTTDLSTDSDMWEDTKVTLSDTARLDLDRPVSLEELTQTVKSMAKGKSPGIDGLSVEFYIAAWGTIGPKLVELYNQILVGGRLGKGITHGVISMLFKKGDKSEVRNWRPISLLIVPYKILAKTLARRLGRYLPDLVEGDQGAFVQGRSIFNNIVTALEVLEWVQSENMDTAILLLDLEKAYDKVGWPFVFTTLRRMGFGTSFCKWTVAMYTLSTSAVMINGHLSAPFNLTRSLRQGCPLAPFLFVVLLNRLRRNPRIKGLTLHSATQCKVKALADDLFVISENSNESLSSLKDTLTEYSVLSEASVNWNKSVFLLPAQFELSVQWGMKRISEGEEERFLGVLVSLHIEASTQVREVSSNVWRTIKSLVARFIWKPKTKEGEGCLIKVAWELLTFPRCEGGLNLVEPVSKNQAQLSMWLARVANAAEKEHWMELAEQILMKEWDLSRPQDVWSCLFIHSFQRKRVKSRFWREVLKAWSKLPPDGRTQPVTKEEVKDQILFENPQIVTEQGSWFKADGSTASFGLAWIRKGVVTVRDLWDSMLGTWRPRADILGKFSPLRNVELHWIQLLKAIPDEWCRILGPDGIDPEGTWYCPESEESEEIWKLMEVFPSGFRKVHKWQCQRHSKELSCISEAVIQIWENPPQARVVDRRRTPRARAKWVWVGHVPLQKLRIDPEAWSWTTSETRSLTEYSVAKSYNLRWKKNTTRTPADVAIKRWQAVFAEDLSEEKLSFHDLWKMLPLLPNGKQASILWQISLMVTPSAVWLTSRGMQVELKCSRCSWPFESTRHLWWECPTSKRIWRWWKHHWQHFGDPVVDWEEKWVLFGFLPEGSYNNRGWAYIAQVARGLLCEIIWRDRNRARFEKRPFSDLEIKRAVRQGLREAIKVDWRKRAKAGKGSRRQLQWFLDTWANRHQLAGIHKTKGLVFSPWITEWVEDGRV</sequence>
<protein>
    <recommendedName>
        <fullName evidence="1">Reverse transcriptase domain-containing protein</fullName>
    </recommendedName>
</protein>
<keyword evidence="3" id="KW-1185">Reference proteome</keyword>
<dbReference type="PANTHER" id="PTHR31635:SF196">
    <property type="entry name" value="REVERSE TRANSCRIPTASE DOMAIN-CONTAINING PROTEIN-RELATED"/>
    <property type="match status" value="1"/>
</dbReference>
<dbReference type="SUPFAM" id="SSF56672">
    <property type="entry name" value="DNA/RNA polymerases"/>
    <property type="match status" value="1"/>
</dbReference>
<evidence type="ECO:0000313" key="2">
    <source>
        <dbReference type="EMBL" id="GBG60582.1"/>
    </source>
</evidence>
<accession>A0A388JS90</accession>
<dbReference type="PROSITE" id="PS50878">
    <property type="entry name" value="RT_POL"/>
    <property type="match status" value="1"/>
</dbReference>
<dbReference type="InterPro" id="IPR000477">
    <property type="entry name" value="RT_dom"/>
</dbReference>
<dbReference type="OrthoDB" id="1002389at2759"/>
<proteinExistence type="predicted"/>